<protein>
    <submittedName>
        <fullName evidence="1">Uncharacterized protein</fullName>
    </submittedName>
</protein>
<gene>
    <name evidence="1" type="ORF">NUU61_005264</name>
</gene>
<sequence length="82" mass="9240">MSFGTTVKIRKQSPQETTKRAVVKPKLRFLHLTPPIAMVELSHCPATSAGLKAGQKSTIEHHKRLLPVSRHQRNENFRTGEV</sequence>
<accession>A0A9W9K7E7</accession>
<dbReference type="RefSeq" id="XP_056511459.1">
    <property type="nucleotide sequence ID" value="XM_056655846.1"/>
</dbReference>
<dbReference type="GeneID" id="81395014"/>
<comment type="caution">
    <text evidence="1">The sequence shown here is derived from an EMBL/GenBank/DDBJ whole genome shotgun (WGS) entry which is preliminary data.</text>
</comment>
<reference evidence="1" key="2">
    <citation type="journal article" date="2023" name="IMA Fungus">
        <title>Comparative genomic study of the Penicillium genus elucidates a diverse pangenome and 15 lateral gene transfer events.</title>
        <authorList>
            <person name="Petersen C."/>
            <person name="Sorensen T."/>
            <person name="Nielsen M.R."/>
            <person name="Sondergaard T.E."/>
            <person name="Sorensen J.L."/>
            <person name="Fitzpatrick D.A."/>
            <person name="Frisvad J.C."/>
            <person name="Nielsen K.L."/>
        </authorList>
    </citation>
    <scope>NUCLEOTIDE SEQUENCE</scope>
    <source>
        <strain evidence="1">IBT 34128</strain>
    </source>
</reference>
<organism evidence="1 2">
    <name type="scientific">Penicillium alfredii</name>
    <dbReference type="NCBI Taxonomy" id="1506179"/>
    <lineage>
        <taxon>Eukaryota</taxon>
        <taxon>Fungi</taxon>
        <taxon>Dikarya</taxon>
        <taxon>Ascomycota</taxon>
        <taxon>Pezizomycotina</taxon>
        <taxon>Eurotiomycetes</taxon>
        <taxon>Eurotiomycetidae</taxon>
        <taxon>Eurotiales</taxon>
        <taxon>Aspergillaceae</taxon>
        <taxon>Penicillium</taxon>
    </lineage>
</organism>
<reference evidence="1" key="1">
    <citation type="submission" date="2022-11" db="EMBL/GenBank/DDBJ databases">
        <authorList>
            <person name="Petersen C."/>
        </authorList>
    </citation>
    <scope>NUCLEOTIDE SEQUENCE</scope>
    <source>
        <strain evidence="1">IBT 34128</strain>
    </source>
</reference>
<dbReference type="Proteomes" id="UP001141434">
    <property type="component" value="Unassembled WGS sequence"/>
</dbReference>
<dbReference type="EMBL" id="JAPMSZ010000007">
    <property type="protein sequence ID" value="KAJ5095908.1"/>
    <property type="molecule type" value="Genomic_DNA"/>
</dbReference>
<evidence type="ECO:0000313" key="1">
    <source>
        <dbReference type="EMBL" id="KAJ5095908.1"/>
    </source>
</evidence>
<evidence type="ECO:0000313" key="2">
    <source>
        <dbReference type="Proteomes" id="UP001141434"/>
    </source>
</evidence>
<keyword evidence="2" id="KW-1185">Reference proteome</keyword>
<proteinExistence type="predicted"/>
<name>A0A9W9K7E7_9EURO</name>
<dbReference type="AlphaFoldDB" id="A0A9W9K7E7"/>